<protein>
    <submittedName>
        <fullName evidence="3">Copper amine oxidase N-terminal domain-containing protein</fullName>
    </submittedName>
</protein>
<accession>A0A346AYY8</accession>
<dbReference type="OrthoDB" id="7061752at2"/>
<dbReference type="Proteomes" id="UP000254337">
    <property type="component" value="Chromosome"/>
</dbReference>
<dbReference type="InterPro" id="IPR012854">
    <property type="entry name" value="Cu_amine_oxidase-like_N"/>
</dbReference>
<dbReference type="SUPFAM" id="SSF55383">
    <property type="entry name" value="Copper amine oxidase, domain N"/>
    <property type="match status" value="1"/>
</dbReference>
<dbReference type="Gene3D" id="3.30.457.10">
    <property type="entry name" value="Copper amine oxidase-like, N-terminal domain"/>
    <property type="match status" value="1"/>
</dbReference>
<keyword evidence="1" id="KW-0732">Signal</keyword>
<evidence type="ECO:0000259" key="2">
    <source>
        <dbReference type="Pfam" id="PF07833"/>
    </source>
</evidence>
<dbReference type="InterPro" id="IPR036582">
    <property type="entry name" value="Mao_N_sf"/>
</dbReference>
<proteinExistence type="predicted"/>
<dbReference type="EMBL" id="CP029462">
    <property type="protein sequence ID" value="AXL21081.1"/>
    <property type="molecule type" value="Genomic_DNA"/>
</dbReference>
<evidence type="ECO:0000313" key="3">
    <source>
        <dbReference type="EMBL" id="AXL21081.1"/>
    </source>
</evidence>
<organism evidence="3 4">
    <name type="scientific">Megasphaera stantonii</name>
    <dbReference type="NCBI Taxonomy" id="2144175"/>
    <lineage>
        <taxon>Bacteria</taxon>
        <taxon>Bacillati</taxon>
        <taxon>Bacillota</taxon>
        <taxon>Negativicutes</taxon>
        <taxon>Veillonellales</taxon>
        <taxon>Veillonellaceae</taxon>
        <taxon>Megasphaera</taxon>
    </lineage>
</organism>
<name>A0A346AYY8_9FIRM</name>
<gene>
    <name evidence="3" type="ORF">DKB62_05585</name>
</gene>
<dbReference type="Pfam" id="PF07833">
    <property type="entry name" value="Cu_amine_oxidN1"/>
    <property type="match status" value="1"/>
</dbReference>
<feature type="domain" description="Copper amine oxidase-like N-terminal" evidence="2">
    <location>
        <begin position="56"/>
        <end position="154"/>
    </location>
</feature>
<dbReference type="RefSeq" id="WP_107196197.1">
    <property type="nucleotide sequence ID" value="NZ_CP029462.1"/>
</dbReference>
<evidence type="ECO:0000313" key="4">
    <source>
        <dbReference type="Proteomes" id="UP000254337"/>
    </source>
</evidence>
<dbReference type="KEGG" id="meg:DKB62_05585"/>
<dbReference type="AlphaFoldDB" id="A0A346AYY8"/>
<feature type="signal peptide" evidence="1">
    <location>
        <begin position="1"/>
        <end position="21"/>
    </location>
</feature>
<reference evidence="3 4" key="1">
    <citation type="submission" date="2018-05" db="EMBL/GenBank/DDBJ databases">
        <title>Complete genome sequence of Megasphaera sp. AJH120T, isolated from the ceca of a chicken.</title>
        <authorList>
            <person name="Maki J."/>
            <person name="Looft T."/>
        </authorList>
    </citation>
    <scope>NUCLEOTIDE SEQUENCE [LARGE SCALE GENOMIC DNA]</scope>
    <source>
        <strain evidence="3 4">AJH120</strain>
    </source>
</reference>
<evidence type="ECO:0000256" key="1">
    <source>
        <dbReference type="SAM" id="SignalP"/>
    </source>
</evidence>
<sequence>MRLHYIAGLALCLLCAAPAGAADTAVSEPMQPALTVQTSGQILPEYTILIGRNSAQTPLTASVYEKNGVLMVPLRPVAEQLGYTVAWDEEKQCAFIETNTVYMHLYPGVDMYERIGSLKTVNLNHIYQYGIGPENVEGMLYVPAKLFEAFFNDVFIEEGSLVIAPQEVYLHGAP</sequence>
<feature type="chain" id="PRO_5016847495" evidence="1">
    <location>
        <begin position="22"/>
        <end position="174"/>
    </location>
</feature>
<keyword evidence="4" id="KW-1185">Reference proteome</keyword>